<dbReference type="Proteomes" id="UP000599688">
    <property type="component" value="Unassembled WGS sequence"/>
</dbReference>
<dbReference type="InterPro" id="IPR001537">
    <property type="entry name" value="SpoU_MeTrfase"/>
</dbReference>
<dbReference type="Gene3D" id="3.40.1280.10">
    <property type="match status" value="1"/>
</dbReference>
<dbReference type="PANTHER" id="PTHR43191">
    <property type="entry name" value="RRNA METHYLTRANSFERASE 3"/>
    <property type="match status" value="1"/>
</dbReference>
<evidence type="ECO:0000313" key="7">
    <source>
        <dbReference type="Proteomes" id="UP000599688"/>
    </source>
</evidence>
<protein>
    <submittedName>
        <fullName evidence="6">RNA methyltransferase</fullName>
    </submittedName>
</protein>
<accession>A0A916ZPB2</accession>
<dbReference type="InterPro" id="IPR029026">
    <property type="entry name" value="tRNA_m1G_MTases_N"/>
</dbReference>
<comment type="similarity">
    <text evidence="1">Belongs to the class IV-like SAM-binding methyltransferase superfamily. RNA methyltransferase TrmH family.</text>
</comment>
<organism evidence="6 7">
    <name type="scientific">Psychroflexus salis</name>
    <dbReference type="NCBI Taxonomy" id="1526574"/>
    <lineage>
        <taxon>Bacteria</taxon>
        <taxon>Pseudomonadati</taxon>
        <taxon>Bacteroidota</taxon>
        <taxon>Flavobacteriia</taxon>
        <taxon>Flavobacteriales</taxon>
        <taxon>Flavobacteriaceae</taxon>
        <taxon>Psychroflexus</taxon>
    </lineage>
</organism>
<feature type="domain" description="tRNA/rRNA methyltransferase SpoU type" evidence="4">
    <location>
        <begin position="126"/>
        <end position="265"/>
    </location>
</feature>
<dbReference type="InterPro" id="IPR029064">
    <property type="entry name" value="Ribosomal_eL30-like_sf"/>
</dbReference>
<dbReference type="PANTHER" id="PTHR43191:SF2">
    <property type="entry name" value="RRNA METHYLTRANSFERASE 3, MITOCHONDRIAL"/>
    <property type="match status" value="1"/>
</dbReference>
<dbReference type="SUPFAM" id="SSF55315">
    <property type="entry name" value="L30e-like"/>
    <property type="match status" value="1"/>
</dbReference>
<dbReference type="Gene3D" id="3.30.1330.30">
    <property type="match status" value="1"/>
</dbReference>
<dbReference type="Pfam" id="PF22435">
    <property type="entry name" value="MRM3-like_sub_bind"/>
    <property type="match status" value="1"/>
</dbReference>
<dbReference type="InterPro" id="IPR053888">
    <property type="entry name" value="MRM3-like_sub_bind"/>
</dbReference>
<reference evidence="6 7" key="1">
    <citation type="journal article" date="2014" name="Int. J. Syst. Evol. Microbiol.">
        <title>Complete genome sequence of Corynebacterium casei LMG S-19264T (=DSM 44701T), isolated from a smear-ripened cheese.</title>
        <authorList>
            <consortium name="US DOE Joint Genome Institute (JGI-PGF)"/>
            <person name="Walter F."/>
            <person name="Albersmeier A."/>
            <person name="Kalinowski J."/>
            <person name="Ruckert C."/>
        </authorList>
    </citation>
    <scope>NUCLEOTIDE SEQUENCE [LARGE SCALE GENOMIC DNA]</scope>
    <source>
        <strain evidence="6 7">CGMCC 1.12925</strain>
    </source>
</reference>
<evidence type="ECO:0000313" key="6">
    <source>
        <dbReference type="EMBL" id="GGE07575.1"/>
    </source>
</evidence>
<evidence type="ECO:0000256" key="1">
    <source>
        <dbReference type="ARBA" id="ARBA00007228"/>
    </source>
</evidence>
<dbReference type="Pfam" id="PF00588">
    <property type="entry name" value="SpoU_methylase"/>
    <property type="match status" value="1"/>
</dbReference>
<keyword evidence="2 6" id="KW-0489">Methyltransferase</keyword>
<proteinExistence type="inferred from homology"/>
<evidence type="ECO:0000256" key="2">
    <source>
        <dbReference type="ARBA" id="ARBA00022603"/>
    </source>
</evidence>
<dbReference type="EMBL" id="BMGL01000003">
    <property type="protein sequence ID" value="GGE07575.1"/>
    <property type="molecule type" value="Genomic_DNA"/>
</dbReference>
<dbReference type="GO" id="GO:0006396">
    <property type="term" value="P:RNA processing"/>
    <property type="evidence" value="ECO:0007669"/>
    <property type="project" value="InterPro"/>
</dbReference>
<feature type="domain" description="MRM3-like substrate binding" evidence="5">
    <location>
        <begin position="33"/>
        <end position="111"/>
    </location>
</feature>
<comment type="caution">
    <text evidence="6">The sequence shown here is derived from an EMBL/GenBank/DDBJ whole genome shotgun (WGS) entry which is preliminary data.</text>
</comment>
<dbReference type="InterPro" id="IPR051259">
    <property type="entry name" value="rRNA_Methyltransferase"/>
</dbReference>
<dbReference type="GO" id="GO:0003723">
    <property type="term" value="F:RNA binding"/>
    <property type="evidence" value="ECO:0007669"/>
    <property type="project" value="InterPro"/>
</dbReference>
<dbReference type="GO" id="GO:0032259">
    <property type="term" value="P:methylation"/>
    <property type="evidence" value="ECO:0007669"/>
    <property type="project" value="UniProtKB-KW"/>
</dbReference>
<evidence type="ECO:0000259" key="4">
    <source>
        <dbReference type="Pfam" id="PF00588"/>
    </source>
</evidence>
<sequence>MLIKIINDIFAETVFNKASLININFMLSKAQQKIITSLSRKKSRQKQGIFVAEGVKVIKEFLKSNYKLDTLLTTADIFSNQFIDNEKSIHFISVSELKKISFLSTPQIALATFKIPDFKDVNFQNITLVLDGVRDPGNMGTIVRECDWFGVKNIVCSLDTVDCYNPKVVQASMGSLARINVQYVDLHRFLSKQKDAILGAFLDGENIYTTSLPSNNNCFLILGNEANGISTEIEALVNHRITIPRFGELRETESLNVAMAGAILLSELRRREL</sequence>
<dbReference type="CDD" id="cd18109">
    <property type="entry name" value="SpoU-like_RNA-MTase"/>
    <property type="match status" value="1"/>
</dbReference>
<name>A0A916ZPB2_9FLAO</name>
<dbReference type="SUPFAM" id="SSF75217">
    <property type="entry name" value="alpha/beta knot"/>
    <property type="match status" value="1"/>
</dbReference>
<dbReference type="GO" id="GO:0008173">
    <property type="term" value="F:RNA methyltransferase activity"/>
    <property type="evidence" value="ECO:0007669"/>
    <property type="project" value="InterPro"/>
</dbReference>
<dbReference type="InterPro" id="IPR029028">
    <property type="entry name" value="Alpha/beta_knot_MTases"/>
</dbReference>
<dbReference type="AlphaFoldDB" id="A0A916ZPB2"/>
<keyword evidence="7" id="KW-1185">Reference proteome</keyword>
<keyword evidence="3" id="KW-0808">Transferase</keyword>
<evidence type="ECO:0000256" key="3">
    <source>
        <dbReference type="ARBA" id="ARBA00022679"/>
    </source>
</evidence>
<dbReference type="RefSeq" id="WP_308419926.1">
    <property type="nucleotide sequence ID" value="NZ_BMGL01000003.1"/>
</dbReference>
<gene>
    <name evidence="6" type="ORF">GCM10010831_06430</name>
</gene>
<evidence type="ECO:0000259" key="5">
    <source>
        <dbReference type="Pfam" id="PF22435"/>
    </source>
</evidence>